<accession>A0A6A5SVX9</accession>
<keyword evidence="1" id="KW-1133">Transmembrane helix</keyword>
<feature type="transmembrane region" description="Helical" evidence="1">
    <location>
        <begin position="131"/>
        <end position="151"/>
    </location>
</feature>
<keyword evidence="1" id="KW-0472">Membrane</keyword>
<keyword evidence="1" id="KW-0812">Transmembrane</keyword>
<evidence type="ECO:0000256" key="1">
    <source>
        <dbReference type="SAM" id="Phobius"/>
    </source>
</evidence>
<gene>
    <name evidence="2" type="ORF">EJ02DRAFT_79709</name>
</gene>
<feature type="transmembrane region" description="Helical" evidence="1">
    <location>
        <begin position="157"/>
        <end position="176"/>
    </location>
</feature>
<name>A0A6A5SVX9_9PLEO</name>
<keyword evidence="3" id="KW-1185">Reference proteome</keyword>
<dbReference type="EMBL" id="ML976014">
    <property type="protein sequence ID" value="KAF1944835.1"/>
    <property type="molecule type" value="Genomic_DNA"/>
</dbReference>
<dbReference type="AlphaFoldDB" id="A0A6A5SVX9"/>
<proteinExistence type="predicted"/>
<sequence length="213" mass="23041">MSHSPRKKSCKPSIPDASPQTSVFSFLVFDPSTPSVSFLFRKPITSQIPTILRSTVAFSCFAFATSSSHSLSFCSRLSTFSSAIFACFVSCLRACSCSDFVVSNWVSVVSALVFYCEKTCDISLSLLICSWAWKLCLVPTLFFSAVLALAFSLCVSSLALSSCCFSFFTLVVDVCAKFRDSMILSYAVSGETSWEAWSSSFSVGSVSVYGVSS</sequence>
<reference evidence="2" key="1">
    <citation type="journal article" date="2020" name="Stud. Mycol.">
        <title>101 Dothideomycetes genomes: a test case for predicting lifestyles and emergence of pathogens.</title>
        <authorList>
            <person name="Haridas S."/>
            <person name="Albert R."/>
            <person name="Binder M."/>
            <person name="Bloem J."/>
            <person name="Labutti K."/>
            <person name="Salamov A."/>
            <person name="Andreopoulos B."/>
            <person name="Baker S."/>
            <person name="Barry K."/>
            <person name="Bills G."/>
            <person name="Bluhm B."/>
            <person name="Cannon C."/>
            <person name="Castanera R."/>
            <person name="Culley D."/>
            <person name="Daum C."/>
            <person name="Ezra D."/>
            <person name="Gonzalez J."/>
            <person name="Henrissat B."/>
            <person name="Kuo A."/>
            <person name="Liang C."/>
            <person name="Lipzen A."/>
            <person name="Lutzoni F."/>
            <person name="Magnuson J."/>
            <person name="Mondo S."/>
            <person name="Nolan M."/>
            <person name="Ohm R."/>
            <person name="Pangilinan J."/>
            <person name="Park H.-J."/>
            <person name="Ramirez L."/>
            <person name="Alfaro M."/>
            <person name="Sun H."/>
            <person name="Tritt A."/>
            <person name="Yoshinaga Y."/>
            <person name="Zwiers L.-H."/>
            <person name="Turgeon B."/>
            <person name="Goodwin S."/>
            <person name="Spatafora J."/>
            <person name="Crous P."/>
            <person name="Grigoriev I."/>
        </authorList>
    </citation>
    <scope>NUCLEOTIDE SEQUENCE</scope>
    <source>
        <strain evidence="2">CBS 161.51</strain>
    </source>
</reference>
<evidence type="ECO:0000313" key="3">
    <source>
        <dbReference type="Proteomes" id="UP000800038"/>
    </source>
</evidence>
<protein>
    <submittedName>
        <fullName evidence="2">Uncharacterized protein</fullName>
    </submittedName>
</protein>
<dbReference type="Proteomes" id="UP000800038">
    <property type="component" value="Unassembled WGS sequence"/>
</dbReference>
<organism evidence="2 3">
    <name type="scientific">Clathrospora elynae</name>
    <dbReference type="NCBI Taxonomy" id="706981"/>
    <lineage>
        <taxon>Eukaryota</taxon>
        <taxon>Fungi</taxon>
        <taxon>Dikarya</taxon>
        <taxon>Ascomycota</taxon>
        <taxon>Pezizomycotina</taxon>
        <taxon>Dothideomycetes</taxon>
        <taxon>Pleosporomycetidae</taxon>
        <taxon>Pleosporales</taxon>
        <taxon>Diademaceae</taxon>
        <taxon>Clathrospora</taxon>
    </lineage>
</organism>
<evidence type="ECO:0000313" key="2">
    <source>
        <dbReference type="EMBL" id="KAF1944835.1"/>
    </source>
</evidence>